<dbReference type="EMBL" id="WMLF01000219">
    <property type="protein sequence ID" value="MBB1244987.1"/>
    <property type="molecule type" value="Genomic_DNA"/>
</dbReference>
<comment type="caution">
    <text evidence="2">The sequence shown here is derived from an EMBL/GenBank/DDBJ whole genome shotgun (WGS) entry which is preliminary data.</text>
</comment>
<organism evidence="2 3">
    <name type="scientific">Streptomyces durbertensis</name>
    <dbReference type="NCBI Taxonomy" id="2448886"/>
    <lineage>
        <taxon>Bacteria</taxon>
        <taxon>Bacillati</taxon>
        <taxon>Actinomycetota</taxon>
        <taxon>Actinomycetes</taxon>
        <taxon>Kitasatosporales</taxon>
        <taxon>Streptomycetaceae</taxon>
        <taxon>Streptomyces</taxon>
    </lineage>
</organism>
<name>A0ABR6EI17_9ACTN</name>
<keyword evidence="1" id="KW-0732">Signal</keyword>
<dbReference type="RefSeq" id="WP_182856326.1">
    <property type="nucleotide sequence ID" value="NZ_WMLF01000219.1"/>
</dbReference>
<feature type="chain" id="PRO_5046895240" description="Lipoprotein" evidence="1">
    <location>
        <begin position="24"/>
        <end position="176"/>
    </location>
</feature>
<proteinExistence type="predicted"/>
<accession>A0ABR6EI17</accession>
<reference evidence="3" key="1">
    <citation type="journal article" date="2020" name="Syst. Appl. Microbiol.">
        <title>Streptomyces alkaliterrae sp. nov., isolated from an alkaline soil, and emended descriptions of Streptomyces alkaliphilus, Streptomyces calidiresistens and Streptomyces durbertensis.</title>
        <authorList>
            <person name="Swiecimska M."/>
            <person name="Golinska P."/>
            <person name="Nouioui I."/>
            <person name="Wypij M."/>
            <person name="Rai M."/>
            <person name="Sangal V."/>
            <person name="Goodfellow M."/>
        </authorList>
    </citation>
    <scope>NUCLEOTIDE SEQUENCE [LARGE SCALE GENOMIC DNA]</scope>
    <source>
        <strain evidence="3">DSM 104538</strain>
    </source>
</reference>
<evidence type="ECO:0000313" key="2">
    <source>
        <dbReference type="EMBL" id="MBB1244987.1"/>
    </source>
</evidence>
<dbReference type="Proteomes" id="UP000766698">
    <property type="component" value="Unassembled WGS sequence"/>
</dbReference>
<keyword evidence="3" id="KW-1185">Reference proteome</keyword>
<evidence type="ECO:0008006" key="4">
    <source>
        <dbReference type="Google" id="ProtNLM"/>
    </source>
</evidence>
<sequence>MNVKVGNLLALSTFSLFSLVGCAVQDKEEPVGVREVAESRSEIKKISKGVFDAISLEGKSSNSGVGVKTCSGRERGKMYKVFYPQSFTGPSDRELSSAMENLRDDLPGRGWKIVEYGPNDSPNRSLTLLADHREERFSVEITHMRGDRREGAEPKLLIWVVSACYEVPEGQEVVEF</sequence>
<feature type="signal peptide" evidence="1">
    <location>
        <begin position="1"/>
        <end position="23"/>
    </location>
</feature>
<protein>
    <recommendedName>
        <fullName evidence="4">Lipoprotein</fullName>
    </recommendedName>
</protein>
<evidence type="ECO:0000256" key="1">
    <source>
        <dbReference type="SAM" id="SignalP"/>
    </source>
</evidence>
<dbReference type="PROSITE" id="PS51257">
    <property type="entry name" value="PROKAR_LIPOPROTEIN"/>
    <property type="match status" value="1"/>
</dbReference>
<gene>
    <name evidence="2" type="ORF">GL263_15630</name>
</gene>
<evidence type="ECO:0000313" key="3">
    <source>
        <dbReference type="Proteomes" id="UP000766698"/>
    </source>
</evidence>